<evidence type="ECO:0000313" key="16">
    <source>
        <dbReference type="Proteomes" id="UP000316887"/>
    </source>
</evidence>
<feature type="binding site" evidence="12">
    <location>
        <position position="214"/>
    </location>
    <ligand>
        <name>substrate</name>
    </ligand>
</feature>
<dbReference type="Pfam" id="PF01872">
    <property type="entry name" value="RibD_C"/>
    <property type="match status" value="2"/>
</dbReference>
<evidence type="ECO:0000259" key="14">
    <source>
        <dbReference type="PROSITE" id="PS51747"/>
    </source>
</evidence>
<dbReference type="UniPathway" id="UPA00275">
    <property type="reaction ID" value="UER00401"/>
</dbReference>
<dbReference type="GO" id="GO:0046872">
    <property type="term" value="F:metal ion binding"/>
    <property type="evidence" value="ECO:0007669"/>
    <property type="project" value="UniProtKB-KW"/>
</dbReference>
<dbReference type="InterPro" id="IPR016193">
    <property type="entry name" value="Cytidine_deaminase-like"/>
</dbReference>
<comment type="pathway">
    <text evidence="2 10">Cofactor biosynthesis; riboflavin biosynthesis; 5-amino-6-(D-ribitylamino)uracil from GTP: step 2/4.</text>
</comment>
<comment type="pathway">
    <text evidence="3 10">Cofactor biosynthesis; riboflavin biosynthesis; 5-amino-6-(D-ribitylamino)uracil from GTP: step 3/4.</text>
</comment>
<dbReference type="PANTHER" id="PTHR38011:SF7">
    <property type="entry name" value="2,5-DIAMINO-6-RIBOSYLAMINO-4(3H)-PYRIMIDINONE 5'-PHOSPHATE REDUCTASE"/>
    <property type="match status" value="1"/>
</dbReference>
<dbReference type="InterPro" id="IPR004794">
    <property type="entry name" value="Eubact_RibD"/>
</dbReference>
<comment type="similarity">
    <text evidence="4 10">In the N-terminal section; belongs to the cytidine and deoxycytidylate deaminase family.</text>
</comment>
<keyword evidence="7 10" id="KW-0521">NADP</keyword>
<feature type="binding site" evidence="12">
    <location>
        <position position="207"/>
    </location>
    <ligand>
        <name>NADP(+)</name>
        <dbReference type="ChEBI" id="CHEBI:58349"/>
    </ligand>
</feature>
<evidence type="ECO:0000256" key="3">
    <source>
        <dbReference type="ARBA" id="ARBA00004910"/>
    </source>
</evidence>
<feature type="active site" description="Proton donor" evidence="11">
    <location>
        <position position="57"/>
    </location>
</feature>
<accession>A0A542W048</accession>
<feature type="domain" description="CMP/dCMP-type deaminase" evidence="14">
    <location>
        <begin position="5"/>
        <end position="130"/>
    </location>
</feature>
<dbReference type="Proteomes" id="UP000316887">
    <property type="component" value="Unassembled WGS sequence"/>
</dbReference>
<feature type="binding site" evidence="12">
    <location>
        <position position="211"/>
    </location>
    <ligand>
        <name>substrate</name>
    </ligand>
</feature>
<comment type="caution">
    <text evidence="15">The sequence shown here is derived from an EMBL/GenBank/DDBJ whole genome shotgun (WGS) entry which is preliminary data.</text>
</comment>
<comment type="catalytic activity">
    <reaction evidence="10">
        <text>2,5-diamino-6-hydroxy-4-(5-phosphoribosylamino)-pyrimidine + H2O + H(+) = 5-amino-6-(5-phospho-D-ribosylamino)uracil + NH4(+)</text>
        <dbReference type="Rhea" id="RHEA:21868"/>
        <dbReference type="ChEBI" id="CHEBI:15377"/>
        <dbReference type="ChEBI" id="CHEBI:15378"/>
        <dbReference type="ChEBI" id="CHEBI:28938"/>
        <dbReference type="ChEBI" id="CHEBI:58453"/>
        <dbReference type="ChEBI" id="CHEBI:58614"/>
        <dbReference type="EC" id="3.5.4.26"/>
    </reaction>
</comment>
<feature type="binding site" evidence="12">
    <location>
        <position position="177"/>
    </location>
    <ligand>
        <name>NADP(+)</name>
        <dbReference type="ChEBI" id="CHEBI:58349"/>
    </ligand>
</feature>
<dbReference type="InterPro" id="IPR002734">
    <property type="entry name" value="RibDG_C"/>
</dbReference>
<evidence type="ECO:0000256" key="5">
    <source>
        <dbReference type="ARBA" id="ARBA00007417"/>
    </source>
</evidence>
<keyword evidence="6 10" id="KW-0686">Riboflavin biosynthesis</keyword>
<evidence type="ECO:0000256" key="4">
    <source>
        <dbReference type="ARBA" id="ARBA00005259"/>
    </source>
</evidence>
<gene>
    <name evidence="15" type="ORF">FBY58_0507</name>
</gene>
<keyword evidence="10" id="KW-0378">Hydrolase</keyword>
<feature type="binding site" evidence="12">
    <location>
        <begin position="259"/>
        <end position="265"/>
    </location>
    <ligand>
        <name>NADP(+)</name>
        <dbReference type="ChEBI" id="CHEBI:58349"/>
    </ligand>
</feature>
<keyword evidence="10 13" id="KW-0862">Zinc</keyword>
<dbReference type="NCBIfam" id="TIGR00326">
    <property type="entry name" value="eubact_ribD"/>
    <property type="match status" value="1"/>
</dbReference>
<organism evidence="15 16">
    <name type="scientific">Zymomonas mobilis</name>
    <dbReference type="NCBI Taxonomy" id="542"/>
    <lineage>
        <taxon>Bacteria</taxon>
        <taxon>Pseudomonadati</taxon>
        <taxon>Pseudomonadota</taxon>
        <taxon>Alphaproteobacteria</taxon>
        <taxon>Sphingomonadales</taxon>
        <taxon>Zymomonadaceae</taxon>
        <taxon>Zymomonas</taxon>
    </lineage>
</organism>
<dbReference type="InterPro" id="IPR002125">
    <property type="entry name" value="CMP_dCMP_dom"/>
</dbReference>
<keyword evidence="8 10" id="KW-0560">Oxidoreductase</keyword>
<evidence type="ECO:0000256" key="9">
    <source>
        <dbReference type="ARBA" id="ARBA00023268"/>
    </source>
</evidence>
<dbReference type="EMBL" id="VFOF01000001">
    <property type="protein sequence ID" value="TQL16954.1"/>
    <property type="molecule type" value="Genomic_DNA"/>
</dbReference>
<dbReference type="CDD" id="cd01284">
    <property type="entry name" value="Riboflavin_deaminase-reductase"/>
    <property type="match status" value="1"/>
</dbReference>
<evidence type="ECO:0000256" key="6">
    <source>
        <dbReference type="ARBA" id="ARBA00022619"/>
    </source>
</evidence>
<dbReference type="PIRSF" id="PIRSF006769">
    <property type="entry name" value="RibD"/>
    <property type="match status" value="1"/>
</dbReference>
<dbReference type="SUPFAM" id="SSF53597">
    <property type="entry name" value="Dihydrofolate reductase-like"/>
    <property type="match status" value="1"/>
</dbReference>
<feature type="binding site" evidence="13">
    <location>
        <position position="55"/>
    </location>
    <ligand>
        <name>Zn(2+)</name>
        <dbReference type="ChEBI" id="CHEBI:29105"/>
        <note>catalytic</note>
    </ligand>
</feature>
<dbReference type="InterPro" id="IPR050765">
    <property type="entry name" value="Riboflavin_Biosynth_HTPR"/>
</dbReference>
<dbReference type="GO" id="GO:0009231">
    <property type="term" value="P:riboflavin biosynthetic process"/>
    <property type="evidence" value="ECO:0007669"/>
    <property type="project" value="UniProtKB-UniPathway"/>
</dbReference>
<evidence type="ECO:0000256" key="12">
    <source>
        <dbReference type="PIRSR" id="PIRSR006769-2"/>
    </source>
</evidence>
<dbReference type="InterPro" id="IPR024072">
    <property type="entry name" value="DHFR-like_dom_sf"/>
</dbReference>
<evidence type="ECO:0000256" key="2">
    <source>
        <dbReference type="ARBA" id="ARBA00004882"/>
    </source>
</evidence>
<dbReference type="GO" id="GO:0008703">
    <property type="term" value="F:5-amino-6-(5-phosphoribosylamino)uracil reductase activity"/>
    <property type="evidence" value="ECO:0007669"/>
    <property type="project" value="UniProtKB-EC"/>
</dbReference>
<comment type="similarity">
    <text evidence="5 10">In the C-terminal section; belongs to the HTP reductase family.</text>
</comment>
<comment type="cofactor">
    <cofactor evidence="10 13">
        <name>Zn(2+)</name>
        <dbReference type="ChEBI" id="CHEBI:29105"/>
    </cofactor>
    <text evidence="10 13">Binds 1 zinc ion.</text>
</comment>
<keyword evidence="10 13" id="KW-0479">Metal-binding</keyword>
<evidence type="ECO:0000256" key="13">
    <source>
        <dbReference type="PIRSR" id="PIRSR006769-3"/>
    </source>
</evidence>
<dbReference type="Pfam" id="PF00383">
    <property type="entry name" value="dCMP_cyt_deam_1"/>
    <property type="match status" value="1"/>
</dbReference>
<dbReference type="AlphaFoldDB" id="A0A542W048"/>
<feature type="binding site" evidence="12">
    <location>
        <position position="203"/>
    </location>
    <ligand>
        <name>substrate</name>
    </ligand>
</feature>
<evidence type="ECO:0000256" key="8">
    <source>
        <dbReference type="ARBA" id="ARBA00023002"/>
    </source>
</evidence>
<dbReference type="PROSITE" id="PS51747">
    <property type="entry name" value="CYT_DCMP_DEAMINASES_2"/>
    <property type="match status" value="1"/>
</dbReference>
<reference evidence="15 16" key="1">
    <citation type="submission" date="2019-06" db="EMBL/GenBank/DDBJ databases">
        <title>Genome sequencing of Zymomonas mobilis strains for genetic engineering and biofuel applications.</title>
        <authorList>
            <person name="Teravest M."/>
        </authorList>
    </citation>
    <scope>NUCLEOTIDE SEQUENCE [LARGE SCALE GENOMIC DNA]</scope>
    <source>
        <strain evidence="15 16">AN0101</strain>
    </source>
</reference>
<feature type="binding site" evidence="12">
    <location>
        <position position="175"/>
    </location>
    <ligand>
        <name>substrate</name>
    </ligand>
</feature>
<feature type="binding site" evidence="12">
    <location>
        <position position="191"/>
    </location>
    <ligand>
        <name>substrate</name>
    </ligand>
</feature>
<dbReference type="SUPFAM" id="SSF53927">
    <property type="entry name" value="Cytidine deaminase-like"/>
    <property type="match status" value="1"/>
</dbReference>
<evidence type="ECO:0000256" key="7">
    <source>
        <dbReference type="ARBA" id="ARBA00022857"/>
    </source>
</evidence>
<protein>
    <recommendedName>
        <fullName evidence="10">Riboflavin biosynthesis protein RibD</fullName>
    </recommendedName>
    <domain>
        <recommendedName>
            <fullName evidence="10">Diaminohydroxyphosphoribosylaminopyrimidine deaminase</fullName>
            <shortName evidence="10">DRAP deaminase</shortName>
            <ecNumber evidence="10">3.5.4.26</ecNumber>
        </recommendedName>
        <alternativeName>
            <fullName evidence="10">Riboflavin-specific deaminase</fullName>
        </alternativeName>
    </domain>
    <domain>
        <recommendedName>
            <fullName evidence="10">5-amino-6-(5-phosphoribosylamino)uracil reductase</fullName>
            <ecNumber evidence="10">1.1.1.193</ecNumber>
        </recommendedName>
        <alternativeName>
            <fullName evidence="10">HTP reductase</fullName>
        </alternativeName>
    </domain>
</protein>
<name>A0A542W048_ZYMMB</name>
<proteinExistence type="inferred from homology"/>
<dbReference type="Gene3D" id="3.40.140.10">
    <property type="entry name" value="Cytidine Deaminase, domain 2"/>
    <property type="match status" value="1"/>
</dbReference>
<feature type="binding site" evidence="12">
    <location>
        <position position="257"/>
    </location>
    <ligand>
        <name>substrate</name>
    </ligand>
</feature>
<dbReference type="EC" id="3.5.4.26" evidence="10"/>
<evidence type="ECO:0000313" key="15">
    <source>
        <dbReference type="EMBL" id="TQL16954.1"/>
    </source>
</evidence>
<feature type="binding site" evidence="13">
    <location>
        <position position="91"/>
    </location>
    <ligand>
        <name>Zn(2+)</name>
        <dbReference type="ChEBI" id="CHEBI:29105"/>
        <note>catalytic</note>
    </ligand>
</feature>
<sequence>MTNFENDARWMQAAIALGEKSKGLTAPSPSVGCIIVNKDNQVIGRGWTQPGGRPHAEAVALAQCSHLNLNDATVYVTLEPCAHKSKRGPTCSESLVAAHPKRVIIACHDPDPRTNGQGIARIVSAGIPVECGLLEKQARQSMSGFFSRQIKGRPYVTLKMATSLDGCIALANGESQWITGERARAHAHLERMRSELIVVGRKTLEFDKPGLDVRLEGLADRSPQKAVLGHGKVPSGWIGLKTPSDIIQTAADHVLIEGGAQTASAFIEADLVDRILLYRAPIVIGKGLHALSDIGLTQLSKAHNRWYLKDRTTLGNDQLEAYLRV</sequence>
<evidence type="ECO:0000256" key="11">
    <source>
        <dbReference type="PIRSR" id="PIRSR006769-1"/>
    </source>
</evidence>
<evidence type="ECO:0000256" key="1">
    <source>
        <dbReference type="ARBA" id="ARBA00002151"/>
    </source>
</evidence>
<comment type="catalytic activity">
    <reaction evidence="10">
        <text>5-amino-6-(5-phospho-D-ribitylamino)uracil + NADP(+) = 5-amino-6-(5-phospho-D-ribosylamino)uracil + NADPH + H(+)</text>
        <dbReference type="Rhea" id="RHEA:17845"/>
        <dbReference type="ChEBI" id="CHEBI:15378"/>
        <dbReference type="ChEBI" id="CHEBI:57783"/>
        <dbReference type="ChEBI" id="CHEBI:58349"/>
        <dbReference type="ChEBI" id="CHEBI:58421"/>
        <dbReference type="ChEBI" id="CHEBI:58453"/>
        <dbReference type="EC" id="1.1.1.193"/>
    </reaction>
</comment>
<feature type="binding site" evidence="13">
    <location>
        <position position="81"/>
    </location>
    <ligand>
        <name>Zn(2+)</name>
        <dbReference type="ChEBI" id="CHEBI:29105"/>
        <note>catalytic</note>
    </ligand>
</feature>
<evidence type="ECO:0000256" key="10">
    <source>
        <dbReference type="PIRNR" id="PIRNR006769"/>
    </source>
</evidence>
<feature type="binding site" evidence="12">
    <location>
        <position position="161"/>
    </location>
    <ligand>
        <name>NADP(+)</name>
        <dbReference type="ChEBI" id="CHEBI:58349"/>
    </ligand>
</feature>
<dbReference type="RefSeq" id="WP_141919342.1">
    <property type="nucleotide sequence ID" value="NZ_VFOF01000001.1"/>
</dbReference>
<dbReference type="OrthoDB" id="9800865at2"/>
<keyword evidence="9" id="KW-0511">Multifunctional enzyme</keyword>
<comment type="function">
    <text evidence="1 10">Converts 2,5-diamino-6-(ribosylamino)-4(3h)-pyrimidinone 5'-phosphate into 5-amino-6-(ribosylamino)-2,4(1h,3h)-pyrimidinedione 5'-phosphate.</text>
</comment>
<dbReference type="PANTHER" id="PTHR38011">
    <property type="entry name" value="DIHYDROFOLATE REDUCTASE FAMILY PROTEIN (AFU_ORTHOLOGUE AFUA_8G06820)"/>
    <property type="match status" value="1"/>
</dbReference>
<dbReference type="EC" id="1.1.1.193" evidence="10"/>
<dbReference type="GO" id="GO:0008835">
    <property type="term" value="F:diaminohydroxyphosphoribosylaminopyrimidine deaminase activity"/>
    <property type="evidence" value="ECO:0007669"/>
    <property type="project" value="UniProtKB-EC"/>
</dbReference>
<dbReference type="Gene3D" id="3.40.430.10">
    <property type="entry name" value="Dihydrofolate Reductase, subunit A"/>
    <property type="match status" value="2"/>
</dbReference>